<dbReference type="GO" id="GO:0031012">
    <property type="term" value="C:extracellular matrix"/>
    <property type="evidence" value="ECO:0007669"/>
    <property type="project" value="TreeGrafter"/>
</dbReference>
<comment type="caution">
    <text evidence="5">The sequence shown here is derived from an EMBL/GenBank/DDBJ whole genome shotgun (WGS) entry which is preliminary data.</text>
</comment>
<dbReference type="PANTHER" id="PTHR15040">
    <property type="entry name" value="DERMATOPONTIN-RELATED"/>
    <property type="match status" value="1"/>
</dbReference>
<evidence type="ECO:0000256" key="2">
    <source>
        <dbReference type="ARBA" id="ARBA00008712"/>
    </source>
</evidence>
<dbReference type="InterPro" id="IPR026645">
    <property type="entry name" value="Dermatopontin"/>
</dbReference>
<organism evidence="5 6">
    <name type="scientific">Dreissena polymorpha</name>
    <name type="common">Zebra mussel</name>
    <name type="synonym">Mytilus polymorpha</name>
    <dbReference type="NCBI Taxonomy" id="45954"/>
    <lineage>
        <taxon>Eukaryota</taxon>
        <taxon>Metazoa</taxon>
        <taxon>Spiralia</taxon>
        <taxon>Lophotrochozoa</taxon>
        <taxon>Mollusca</taxon>
        <taxon>Bivalvia</taxon>
        <taxon>Autobranchia</taxon>
        <taxon>Heteroconchia</taxon>
        <taxon>Euheterodonta</taxon>
        <taxon>Imparidentia</taxon>
        <taxon>Neoheterodontei</taxon>
        <taxon>Myida</taxon>
        <taxon>Dreissenoidea</taxon>
        <taxon>Dreissenidae</taxon>
        <taxon>Dreissena</taxon>
    </lineage>
</organism>
<accession>A0A9D4HAU0</accession>
<name>A0A9D4HAU0_DREPO</name>
<sequence length="136" mass="15696">MTTVQKTAVLHLVVGMFYQTRKARGHNAIGFENQYDLPVVFQCPRNNYINGMGSVHDNGAEDRIWKFYCCQLPDIHMFDCSFTDWTNVFDGAQNFNSPDGLVMKGMDSYHDNNFEDRRFKYELCTPYVMDGLIVVG</sequence>
<dbReference type="GO" id="GO:0005615">
    <property type="term" value="C:extracellular space"/>
    <property type="evidence" value="ECO:0007669"/>
    <property type="project" value="TreeGrafter"/>
</dbReference>
<comment type="similarity">
    <text evidence="2">Belongs to the dermatopontin family.</text>
</comment>
<dbReference type="EMBL" id="JAIWYP010000004">
    <property type="protein sequence ID" value="KAH3830593.1"/>
    <property type="molecule type" value="Genomic_DNA"/>
</dbReference>
<dbReference type="GO" id="GO:0030199">
    <property type="term" value="P:collagen fibril organization"/>
    <property type="evidence" value="ECO:0007669"/>
    <property type="project" value="TreeGrafter"/>
</dbReference>
<evidence type="ECO:0000256" key="4">
    <source>
        <dbReference type="ARBA" id="ARBA00023157"/>
    </source>
</evidence>
<dbReference type="PANTHER" id="PTHR15040:SF1">
    <property type="entry name" value="DERMATOPONTIN-LIKE ISOFORM X1"/>
    <property type="match status" value="1"/>
</dbReference>
<gene>
    <name evidence="5" type="ORF">DPMN_103838</name>
</gene>
<comment type="subcellular location">
    <subcellularLocation>
        <location evidence="1">Secreted</location>
    </subcellularLocation>
</comment>
<dbReference type="Proteomes" id="UP000828390">
    <property type="component" value="Unassembled WGS sequence"/>
</dbReference>
<reference evidence="5" key="1">
    <citation type="journal article" date="2019" name="bioRxiv">
        <title>The Genome of the Zebra Mussel, Dreissena polymorpha: A Resource for Invasive Species Research.</title>
        <authorList>
            <person name="McCartney M.A."/>
            <person name="Auch B."/>
            <person name="Kono T."/>
            <person name="Mallez S."/>
            <person name="Zhang Y."/>
            <person name="Obille A."/>
            <person name="Becker A."/>
            <person name="Abrahante J.E."/>
            <person name="Garbe J."/>
            <person name="Badalamenti J.P."/>
            <person name="Herman A."/>
            <person name="Mangelson H."/>
            <person name="Liachko I."/>
            <person name="Sullivan S."/>
            <person name="Sone E.D."/>
            <person name="Koren S."/>
            <person name="Silverstein K.A.T."/>
            <person name="Beckman K.B."/>
            <person name="Gohl D.M."/>
        </authorList>
    </citation>
    <scope>NUCLEOTIDE SEQUENCE</scope>
    <source>
        <strain evidence="5">Duluth1</strain>
        <tissue evidence="5">Whole animal</tissue>
    </source>
</reference>
<evidence type="ECO:0000256" key="3">
    <source>
        <dbReference type="ARBA" id="ARBA00022525"/>
    </source>
</evidence>
<evidence type="ECO:0000313" key="6">
    <source>
        <dbReference type="Proteomes" id="UP000828390"/>
    </source>
</evidence>
<dbReference type="AlphaFoldDB" id="A0A9D4HAU0"/>
<evidence type="ECO:0000313" key="5">
    <source>
        <dbReference type="EMBL" id="KAH3830593.1"/>
    </source>
</evidence>
<evidence type="ECO:0000256" key="1">
    <source>
        <dbReference type="ARBA" id="ARBA00004613"/>
    </source>
</evidence>
<keyword evidence="4" id="KW-1015">Disulfide bond</keyword>
<keyword evidence="6" id="KW-1185">Reference proteome</keyword>
<keyword evidence="3" id="KW-0964">Secreted</keyword>
<reference evidence="5" key="2">
    <citation type="submission" date="2020-11" db="EMBL/GenBank/DDBJ databases">
        <authorList>
            <person name="McCartney M.A."/>
            <person name="Auch B."/>
            <person name="Kono T."/>
            <person name="Mallez S."/>
            <person name="Becker A."/>
            <person name="Gohl D.M."/>
            <person name="Silverstein K.A.T."/>
            <person name="Koren S."/>
            <person name="Bechman K.B."/>
            <person name="Herman A."/>
            <person name="Abrahante J.E."/>
            <person name="Garbe J."/>
        </authorList>
    </citation>
    <scope>NUCLEOTIDE SEQUENCE</scope>
    <source>
        <strain evidence="5">Duluth1</strain>
        <tissue evidence="5">Whole animal</tissue>
    </source>
</reference>
<protein>
    <submittedName>
        <fullName evidence="5">Uncharacterized protein</fullName>
    </submittedName>
</protein>
<dbReference type="Pfam" id="PF14704">
    <property type="entry name" value="DERM"/>
    <property type="match status" value="1"/>
</dbReference>
<proteinExistence type="inferred from homology"/>